<dbReference type="PANTHER" id="PTHR40076">
    <property type="entry name" value="MEMBRANE PROTEIN-RELATED"/>
    <property type="match status" value="1"/>
</dbReference>
<gene>
    <name evidence="2" type="ORF">PTI97_13305</name>
</gene>
<dbReference type="RefSeq" id="WP_274356772.1">
    <property type="nucleotide sequence ID" value="NZ_CP118099.1"/>
</dbReference>
<dbReference type="EMBL" id="CP118099">
    <property type="protein sequence ID" value="WDH75794.1"/>
    <property type="molecule type" value="Genomic_DNA"/>
</dbReference>
<keyword evidence="1" id="KW-1133">Transmembrane helix</keyword>
<name>A0ABY7X107_9BACL</name>
<evidence type="ECO:0000313" key="2">
    <source>
        <dbReference type="EMBL" id="WDH75794.1"/>
    </source>
</evidence>
<dbReference type="Pfam" id="PF06161">
    <property type="entry name" value="DUF975"/>
    <property type="match status" value="1"/>
</dbReference>
<evidence type="ECO:0000256" key="1">
    <source>
        <dbReference type="SAM" id="Phobius"/>
    </source>
</evidence>
<feature type="transmembrane region" description="Helical" evidence="1">
    <location>
        <begin position="166"/>
        <end position="186"/>
    </location>
</feature>
<dbReference type="InterPro" id="IPR010380">
    <property type="entry name" value="DUF975"/>
</dbReference>
<sequence>MIQTWTERTHEALKGRTGKLIGWSFAMAILVEVWLMIDPTYYGIQHSSTILMMISVIGLILYVMSLLMYVGYSWVILDTVRNKELHFQDVFKPFRKNYRLNLATFLLMILFQLWWGLLLIVPGIIKYFSYAFTLFILRDEPYLSPKEAITKSREMMRGQEWEAFKLILPMVPVFLTGLTLSIVFKLPILSSWSLLVATSLVRPLVVARFAVMYEDSRRAYDEQWNKSA</sequence>
<keyword evidence="3" id="KW-1185">Reference proteome</keyword>
<protein>
    <submittedName>
        <fullName evidence="2">DUF975 family protein</fullName>
    </submittedName>
</protein>
<proteinExistence type="predicted"/>
<evidence type="ECO:0000313" key="3">
    <source>
        <dbReference type="Proteomes" id="UP001213680"/>
    </source>
</evidence>
<keyword evidence="1" id="KW-0812">Transmembrane</keyword>
<feature type="transmembrane region" description="Helical" evidence="1">
    <location>
        <begin position="49"/>
        <end position="77"/>
    </location>
</feature>
<reference evidence="2 3" key="1">
    <citation type="submission" date="2023-02" db="EMBL/GenBank/DDBJ databases">
        <title>A bacterium isolated from plastisphere.</title>
        <authorList>
            <person name="Sun Y."/>
        </authorList>
    </citation>
    <scope>NUCLEOTIDE SEQUENCE [LARGE SCALE GENOMIC DNA]</scope>
    <source>
        <strain evidence="3">a-1</strain>
    </source>
</reference>
<dbReference type="Proteomes" id="UP001213680">
    <property type="component" value="Chromosome"/>
</dbReference>
<feature type="transmembrane region" description="Helical" evidence="1">
    <location>
        <begin position="98"/>
        <end position="121"/>
    </location>
</feature>
<organism evidence="2 3">
    <name type="scientific">Exiguobacterium marinum</name>
    <dbReference type="NCBI Taxonomy" id="273528"/>
    <lineage>
        <taxon>Bacteria</taxon>
        <taxon>Bacillati</taxon>
        <taxon>Bacillota</taxon>
        <taxon>Bacilli</taxon>
        <taxon>Bacillales</taxon>
        <taxon>Bacillales Family XII. Incertae Sedis</taxon>
        <taxon>Exiguobacterium</taxon>
    </lineage>
</organism>
<accession>A0ABY7X107</accession>
<feature type="transmembrane region" description="Helical" evidence="1">
    <location>
        <begin position="20"/>
        <end position="37"/>
    </location>
</feature>
<dbReference type="PANTHER" id="PTHR40076:SF1">
    <property type="entry name" value="MEMBRANE PROTEIN"/>
    <property type="match status" value="1"/>
</dbReference>
<keyword evidence="1" id="KW-0472">Membrane</keyword>